<keyword evidence="2 4" id="KW-0378">Hydrolase</keyword>
<dbReference type="InterPro" id="IPR050266">
    <property type="entry name" value="AB_hydrolase_sf"/>
</dbReference>
<feature type="domain" description="AB hydrolase-1" evidence="3">
    <location>
        <begin position="49"/>
        <end position="305"/>
    </location>
</feature>
<comment type="similarity">
    <text evidence="1">Belongs to the peptidase S33 family.</text>
</comment>
<dbReference type="PANTHER" id="PTHR43798:SF33">
    <property type="entry name" value="HYDROLASE, PUTATIVE (AFU_ORTHOLOGUE AFUA_2G14860)-RELATED"/>
    <property type="match status" value="1"/>
</dbReference>
<protein>
    <submittedName>
        <fullName evidence="4">Alpha/beta hydrolase</fullName>
    </submittedName>
</protein>
<dbReference type="SUPFAM" id="SSF53474">
    <property type="entry name" value="alpha/beta-Hydrolases"/>
    <property type="match status" value="1"/>
</dbReference>
<proteinExistence type="inferred from homology"/>
<dbReference type="InterPro" id="IPR002410">
    <property type="entry name" value="Peptidase_S33"/>
</dbReference>
<dbReference type="Gene3D" id="3.40.50.1820">
    <property type="entry name" value="alpha/beta hydrolase"/>
    <property type="match status" value="1"/>
</dbReference>
<organism evidence="4 5">
    <name type="scientific">Rhizomicrobium electricum</name>
    <dbReference type="NCBI Taxonomy" id="480070"/>
    <lineage>
        <taxon>Bacteria</taxon>
        <taxon>Pseudomonadati</taxon>
        <taxon>Pseudomonadota</taxon>
        <taxon>Alphaproteobacteria</taxon>
        <taxon>Micropepsales</taxon>
        <taxon>Micropepsaceae</taxon>
        <taxon>Rhizomicrobium</taxon>
    </lineage>
</organism>
<dbReference type="GO" id="GO:0016787">
    <property type="term" value="F:hydrolase activity"/>
    <property type="evidence" value="ECO:0007669"/>
    <property type="project" value="UniProtKB-KW"/>
</dbReference>
<dbReference type="RefSeq" id="WP_166931599.1">
    <property type="nucleotide sequence ID" value="NZ_BAAADD010000001.1"/>
</dbReference>
<dbReference type="Pfam" id="PF00561">
    <property type="entry name" value="Abhydrolase_1"/>
    <property type="match status" value="1"/>
</dbReference>
<keyword evidence="5" id="KW-1185">Reference proteome</keyword>
<sequence length="321" mass="35204">MLNRRTVLGTAAAFVALPSARAEESKGTLVSVRGTRLFVERYGDPAAMPILYVHGGPGSGSYDAGVYQGPRLGAAAQLICLDQRGVLRSDPAASVTVNDIVEDLEALRQTLGLRRWVLWGHSFGGLYAADYALRYPHAVSGLVFENATLDPDGSLKSMMRACADLIAEKGNKPDADALLALADANVSSRERLLGYVRYSQKLGADRERLYVHQAPLLDFFSKLVAASNLGAKWGQGNSQYEALVKDDALYEDLRPKLAAITAPSLMIRGRYDHVTTPDQVEVFLKRPHRTLEVFDRSSHFVHVEEADGFAQSVLRFVREIE</sequence>
<accession>A0ABP3P4R8</accession>
<evidence type="ECO:0000313" key="4">
    <source>
        <dbReference type="EMBL" id="GAA0560269.1"/>
    </source>
</evidence>
<reference evidence="5" key="1">
    <citation type="journal article" date="2019" name="Int. J. Syst. Evol. Microbiol.">
        <title>The Global Catalogue of Microorganisms (GCM) 10K type strain sequencing project: providing services to taxonomists for standard genome sequencing and annotation.</title>
        <authorList>
            <consortium name="The Broad Institute Genomics Platform"/>
            <consortium name="The Broad Institute Genome Sequencing Center for Infectious Disease"/>
            <person name="Wu L."/>
            <person name="Ma J."/>
        </authorList>
    </citation>
    <scope>NUCLEOTIDE SEQUENCE [LARGE SCALE GENOMIC DNA]</scope>
    <source>
        <strain evidence="5">JCM 15089</strain>
    </source>
</reference>
<dbReference type="PANTHER" id="PTHR43798">
    <property type="entry name" value="MONOACYLGLYCEROL LIPASE"/>
    <property type="match status" value="1"/>
</dbReference>
<evidence type="ECO:0000313" key="5">
    <source>
        <dbReference type="Proteomes" id="UP001499951"/>
    </source>
</evidence>
<gene>
    <name evidence="4" type="ORF">GCM10008942_05940</name>
</gene>
<evidence type="ECO:0000259" key="3">
    <source>
        <dbReference type="Pfam" id="PF00561"/>
    </source>
</evidence>
<dbReference type="InterPro" id="IPR000073">
    <property type="entry name" value="AB_hydrolase_1"/>
</dbReference>
<dbReference type="InterPro" id="IPR029058">
    <property type="entry name" value="AB_hydrolase_fold"/>
</dbReference>
<dbReference type="EMBL" id="BAAADD010000001">
    <property type="protein sequence ID" value="GAA0560269.1"/>
    <property type="molecule type" value="Genomic_DNA"/>
</dbReference>
<comment type="caution">
    <text evidence="4">The sequence shown here is derived from an EMBL/GenBank/DDBJ whole genome shotgun (WGS) entry which is preliminary data.</text>
</comment>
<name>A0ABP3P4R8_9PROT</name>
<evidence type="ECO:0000256" key="2">
    <source>
        <dbReference type="ARBA" id="ARBA00022801"/>
    </source>
</evidence>
<evidence type="ECO:0000256" key="1">
    <source>
        <dbReference type="ARBA" id="ARBA00010088"/>
    </source>
</evidence>
<dbReference type="Proteomes" id="UP001499951">
    <property type="component" value="Unassembled WGS sequence"/>
</dbReference>
<dbReference type="PRINTS" id="PR00793">
    <property type="entry name" value="PROAMNOPTASE"/>
</dbReference>